<keyword evidence="5 8" id="KW-0378">Hydrolase</keyword>
<evidence type="ECO:0000256" key="9">
    <source>
        <dbReference type="SAM" id="MobiDB-lite"/>
    </source>
</evidence>
<evidence type="ECO:0000313" key="11">
    <source>
        <dbReference type="EMBL" id="SFP70061.1"/>
    </source>
</evidence>
<dbReference type="InterPro" id="IPR003029">
    <property type="entry name" value="S1_domain"/>
</dbReference>
<dbReference type="GO" id="GO:0008859">
    <property type="term" value="F:exoribonuclease II activity"/>
    <property type="evidence" value="ECO:0007669"/>
    <property type="project" value="UniProtKB-UniRule"/>
</dbReference>
<dbReference type="Pfam" id="PF08461">
    <property type="entry name" value="WHD_RNase_R"/>
    <property type="match status" value="1"/>
</dbReference>
<evidence type="ECO:0000313" key="12">
    <source>
        <dbReference type="Proteomes" id="UP000182692"/>
    </source>
</evidence>
<reference evidence="11 12" key="1">
    <citation type="submission" date="2016-10" db="EMBL/GenBank/DDBJ databases">
        <authorList>
            <person name="de Groot N.N."/>
        </authorList>
    </citation>
    <scope>NUCLEOTIDE SEQUENCE [LARGE SCALE GENOMIC DNA]</scope>
    <source>
        <strain evidence="11 12">DSM 15893</strain>
    </source>
</reference>
<keyword evidence="3 8" id="KW-0963">Cytoplasm</keyword>
<evidence type="ECO:0000259" key="10">
    <source>
        <dbReference type="PROSITE" id="PS50126"/>
    </source>
</evidence>
<protein>
    <recommendedName>
        <fullName evidence="8">Ribonuclease R</fullName>
        <shortName evidence="8">RNase R</shortName>
        <ecNumber evidence="8">3.1.13.1</ecNumber>
    </recommendedName>
</protein>
<dbReference type="CDD" id="cd04471">
    <property type="entry name" value="S1_RNase_R"/>
    <property type="match status" value="1"/>
</dbReference>
<feature type="compositionally biased region" description="Basic and acidic residues" evidence="9">
    <location>
        <begin position="785"/>
        <end position="794"/>
    </location>
</feature>
<dbReference type="AlphaFoldDB" id="A0A1I5SH74"/>
<accession>A0A1I5SH74</accession>
<gene>
    <name evidence="8" type="primary">rnr</name>
    <name evidence="11" type="ORF">SAMN03084138_02894</name>
</gene>
<dbReference type="NCBIfam" id="TIGR02063">
    <property type="entry name" value="RNase_R"/>
    <property type="match status" value="1"/>
</dbReference>
<dbReference type="Gene3D" id="2.40.50.140">
    <property type="entry name" value="Nucleic acid-binding proteins"/>
    <property type="match status" value="2"/>
</dbReference>
<dbReference type="InterPro" id="IPR050180">
    <property type="entry name" value="RNR_Ribonuclease"/>
</dbReference>
<feature type="region of interest" description="Disordered" evidence="9">
    <location>
        <begin position="736"/>
        <end position="853"/>
    </location>
</feature>
<dbReference type="InterPro" id="IPR022966">
    <property type="entry name" value="RNase_II/R_CS"/>
</dbReference>
<dbReference type="GO" id="GO:0006402">
    <property type="term" value="P:mRNA catabolic process"/>
    <property type="evidence" value="ECO:0007669"/>
    <property type="project" value="TreeGrafter"/>
</dbReference>
<feature type="compositionally biased region" description="Basic residues" evidence="9">
    <location>
        <begin position="829"/>
        <end position="853"/>
    </location>
</feature>
<evidence type="ECO:0000256" key="1">
    <source>
        <dbReference type="ARBA" id="ARBA00001849"/>
    </source>
</evidence>
<keyword evidence="7 8" id="KW-0694">RNA-binding</keyword>
<dbReference type="GeneID" id="35870537"/>
<name>A0A1I5SH74_9GAMM</name>
<dbReference type="RefSeq" id="WP_074927457.1">
    <property type="nucleotide sequence ID" value="NZ_FOWR01000021.1"/>
</dbReference>
<dbReference type="SMART" id="SM00316">
    <property type="entry name" value="S1"/>
    <property type="match status" value="1"/>
</dbReference>
<evidence type="ECO:0000256" key="6">
    <source>
        <dbReference type="ARBA" id="ARBA00022839"/>
    </source>
</evidence>
<evidence type="ECO:0000256" key="4">
    <source>
        <dbReference type="ARBA" id="ARBA00022722"/>
    </source>
</evidence>
<dbReference type="PROSITE" id="PS01175">
    <property type="entry name" value="RIBONUCLEASE_II"/>
    <property type="match status" value="1"/>
</dbReference>
<dbReference type="InterPro" id="IPR013668">
    <property type="entry name" value="RNase_R_HTH_12"/>
</dbReference>
<dbReference type="InterPro" id="IPR001900">
    <property type="entry name" value="RNase_II/R"/>
</dbReference>
<dbReference type="InterPro" id="IPR011805">
    <property type="entry name" value="RNase_R"/>
</dbReference>
<sequence length="853" mass="96012">MSQDKNLHGNDPHLVREAEKYDNPVPSREHLLEVIKGFSTPVNRDQLFDVLGLKSDEEYEGLRRRLRAMERDGQLIFTRRQCYALPERLDLVKGTVIGHRDGFGFLRPEGKGNREDWLLPHHQMKSVMHGDFILAQPAGTDKRGRKEARVVRVLEERKGQIVGRFFLEDGNAYVVPDDSRLSQDIIIPKEDRKGARMGNVVVVEVFQRATRQQGAVGRIVEVLGENMAPGMEIEIALRSHDIPNVWPKDVEKQIKGLTEEVPEEAKVGRVDLRELPLVTIDGEDARDFDDAVYCEKKKSGGWRLWVAIADVSYYVRPDSALDKEAINRGNSVYFPSQVIPMLPEVLSNGLCSLNPQVDRLCMVCEMTISESGNLSGYKHYEAVMNSHARLTYTKVAQMLDGDEELRDRYAPLVPHLEELNKMFKVLKGAREQRGAIEFETVETKFIFNAMRKIERIVPVERNDAHKIIEECMILANVASARFVEKHKEAALYRVHEAPGEERLTGFKDFLGEMGLSLNGGLSPSPTDYAQLAHLIQSRPDRELIQTMLLRSMKQAVYQADNQGHFGLALKQYAHFTSPIRRYPDLLLHRAIKYLVAKQEGRNTDRWTPTGGFHYSFDDMDVMGEQCSMTERRADDATRDVSDWLKCEYMQDHVGDTLEGTIANVTGFGFFVRLNELHIDGLVHISNLDNDYYNYDMVGQKLVGESSGRVFQLGDQVSVKVLSVNLDERMIDFELEGTTRKPRGAGKTARNNAKKGRAESGKKPESGKERGSVRQQLKRGSIPKAAGDDKASDGKGKRKGKPHRKGPSANKGSSVNNGPSADKPTDGAPAKKKSKTQKARKKKAQRSKPAKAGN</sequence>
<feature type="compositionally biased region" description="Polar residues" evidence="9">
    <location>
        <begin position="809"/>
        <end position="818"/>
    </location>
</feature>
<dbReference type="EMBL" id="FOWR01000021">
    <property type="protein sequence ID" value="SFP70061.1"/>
    <property type="molecule type" value="Genomic_DNA"/>
</dbReference>
<comment type="catalytic activity">
    <reaction evidence="1 8">
        <text>Exonucleolytic cleavage in the 3'- to 5'-direction to yield nucleoside 5'-phosphates.</text>
        <dbReference type="EC" id="3.1.13.1"/>
    </reaction>
</comment>
<keyword evidence="4 8" id="KW-0540">Nuclease</keyword>
<dbReference type="HAMAP" id="MF_01895">
    <property type="entry name" value="RNase_R"/>
    <property type="match status" value="1"/>
</dbReference>
<dbReference type="SUPFAM" id="SSF50249">
    <property type="entry name" value="Nucleic acid-binding proteins"/>
    <property type="match status" value="4"/>
</dbReference>
<dbReference type="InterPro" id="IPR040476">
    <property type="entry name" value="CSD2"/>
</dbReference>
<dbReference type="SMART" id="SM00357">
    <property type="entry name" value="CSP"/>
    <property type="match status" value="1"/>
</dbReference>
<dbReference type="Pfam" id="PF08206">
    <property type="entry name" value="OB_RNB"/>
    <property type="match status" value="1"/>
</dbReference>
<feature type="region of interest" description="Disordered" evidence="9">
    <location>
        <begin position="1"/>
        <end position="22"/>
    </location>
</feature>
<comment type="similarity">
    <text evidence="8">Belongs to the RNR ribonuclease family. RNase R subfamily.</text>
</comment>
<dbReference type="FunFam" id="2.40.50.140:FF:000124">
    <property type="entry name" value="Ribonuclease R"/>
    <property type="match status" value="1"/>
</dbReference>
<keyword evidence="6 8" id="KW-0269">Exonuclease</keyword>
<dbReference type="InterPro" id="IPR004476">
    <property type="entry name" value="RNase_II/RNase_R"/>
</dbReference>
<organism evidence="11 12">
    <name type="scientific">Enterovibrio norvegicus DSM 15893</name>
    <dbReference type="NCBI Taxonomy" id="1121869"/>
    <lineage>
        <taxon>Bacteria</taxon>
        <taxon>Pseudomonadati</taxon>
        <taxon>Pseudomonadota</taxon>
        <taxon>Gammaproteobacteria</taxon>
        <taxon>Vibrionales</taxon>
        <taxon>Vibrionaceae</taxon>
        <taxon>Enterovibrio</taxon>
    </lineage>
</organism>
<dbReference type="OrthoDB" id="9764149at2"/>
<dbReference type="PROSITE" id="PS50126">
    <property type="entry name" value="S1"/>
    <property type="match status" value="1"/>
</dbReference>
<evidence type="ECO:0000256" key="5">
    <source>
        <dbReference type="ARBA" id="ARBA00022801"/>
    </source>
</evidence>
<dbReference type="Pfam" id="PF00773">
    <property type="entry name" value="RNB"/>
    <property type="match status" value="1"/>
</dbReference>
<comment type="function">
    <text evidence="8">3'-5' exoribonuclease that releases 5'-nucleoside monophosphates and is involved in maturation of structured RNAs.</text>
</comment>
<dbReference type="GO" id="GO:0005829">
    <property type="term" value="C:cytosol"/>
    <property type="evidence" value="ECO:0007669"/>
    <property type="project" value="TreeGrafter"/>
</dbReference>
<dbReference type="SMART" id="SM00955">
    <property type="entry name" value="RNB"/>
    <property type="match status" value="1"/>
</dbReference>
<evidence type="ECO:0000256" key="3">
    <source>
        <dbReference type="ARBA" id="ARBA00022490"/>
    </source>
</evidence>
<comment type="subcellular location">
    <subcellularLocation>
        <location evidence="2 8">Cytoplasm</location>
    </subcellularLocation>
</comment>
<dbReference type="InterPro" id="IPR011129">
    <property type="entry name" value="CSD"/>
</dbReference>
<dbReference type="STRING" id="1121869.SAMN03084138_02894"/>
<feature type="compositionally biased region" description="Basic residues" evidence="9">
    <location>
        <begin position="795"/>
        <end position="805"/>
    </location>
</feature>
<dbReference type="EC" id="3.1.13.1" evidence="8"/>
<dbReference type="InterPro" id="IPR013223">
    <property type="entry name" value="RNase_B_OB_dom"/>
</dbReference>
<proteinExistence type="inferred from homology"/>
<dbReference type="PANTHER" id="PTHR23355">
    <property type="entry name" value="RIBONUCLEASE"/>
    <property type="match status" value="1"/>
</dbReference>
<dbReference type="PANTHER" id="PTHR23355:SF9">
    <property type="entry name" value="DIS3-LIKE EXONUCLEASE 2"/>
    <property type="match status" value="1"/>
</dbReference>
<dbReference type="NCBIfam" id="TIGR00358">
    <property type="entry name" value="3_prime_RNase"/>
    <property type="match status" value="1"/>
</dbReference>
<dbReference type="NCBIfam" id="NF008648">
    <property type="entry name" value="PRK11642.1"/>
    <property type="match status" value="1"/>
</dbReference>
<dbReference type="InterPro" id="IPR012340">
    <property type="entry name" value="NA-bd_OB-fold"/>
</dbReference>
<dbReference type="Proteomes" id="UP000182692">
    <property type="component" value="Unassembled WGS sequence"/>
</dbReference>
<feature type="domain" description="S1 motif" evidence="10">
    <location>
        <begin position="654"/>
        <end position="735"/>
    </location>
</feature>
<evidence type="ECO:0000256" key="2">
    <source>
        <dbReference type="ARBA" id="ARBA00004496"/>
    </source>
</evidence>
<dbReference type="Pfam" id="PF00575">
    <property type="entry name" value="S1"/>
    <property type="match status" value="1"/>
</dbReference>
<dbReference type="Pfam" id="PF17876">
    <property type="entry name" value="CSD2"/>
    <property type="match status" value="1"/>
</dbReference>
<evidence type="ECO:0000256" key="7">
    <source>
        <dbReference type="ARBA" id="ARBA00022884"/>
    </source>
</evidence>
<feature type="compositionally biased region" description="Basic and acidic residues" evidence="9">
    <location>
        <begin position="755"/>
        <end position="771"/>
    </location>
</feature>
<evidence type="ECO:0000256" key="8">
    <source>
        <dbReference type="HAMAP-Rule" id="MF_01895"/>
    </source>
</evidence>
<dbReference type="GO" id="GO:0003723">
    <property type="term" value="F:RNA binding"/>
    <property type="evidence" value="ECO:0007669"/>
    <property type="project" value="UniProtKB-UniRule"/>
</dbReference>